<dbReference type="Gene3D" id="3.30.9.10">
    <property type="entry name" value="D-Amino Acid Oxidase, subunit A, domain 2"/>
    <property type="match status" value="1"/>
</dbReference>
<gene>
    <name evidence="4" type="ORF">MGU_09133</name>
</gene>
<name>A0A0B4H1G5_METGA</name>
<dbReference type="OrthoDB" id="429143at2759"/>
<dbReference type="SUPFAM" id="SSF51905">
    <property type="entry name" value="FAD/NAD(P)-binding domain"/>
    <property type="match status" value="1"/>
</dbReference>
<evidence type="ECO:0000313" key="5">
    <source>
        <dbReference type="Proteomes" id="UP000031192"/>
    </source>
</evidence>
<protein>
    <submittedName>
        <fullName evidence="4">FAD dependent oxidoreductase</fullName>
    </submittedName>
</protein>
<dbReference type="InterPro" id="IPR036188">
    <property type="entry name" value="FAD/NAD-bd_sf"/>
</dbReference>
<dbReference type="PANTHER" id="PTHR13847:SF213">
    <property type="entry name" value="DEPENDENT OXIDOREDUCTASE, PUTATIVE-RELATED"/>
    <property type="match status" value="1"/>
</dbReference>
<evidence type="ECO:0000256" key="2">
    <source>
        <dbReference type="SAM" id="Phobius"/>
    </source>
</evidence>
<keyword evidence="5" id="KW-1185">Reference proteome</keyword>
<dbReference type="Pfam" id="PF01266">
    <property type="entry name" value="DAO"/>
    <property type="match status" value="1"/>
</dbReference>
<evidence type="ECO:0000313" key="4">
    <source>
        <dbReference type="EMBL" id="KID83571.1"/>
    </source>
</evidence>
<comment type="caution">
    <text evidence="4">The sequence shown here is derived from an EMBL/GenBank/DDBJ whole genome shotgun (WGS) entry which is preliminary data.</text>
</comment>
<dbReference type="AlphaFoldDB" id="A0A0B4H1G5"/>
<reference evidence="4 5" key="1">
    <citation type="journal article" date="2014" name="Proc. Natl. Acad. Sci. U.S.A.">
        <title>Trajectory and genomic determinants of fungal-pathogen speciation and host adaptation.</title>
        <authorList>
            <person name="Hu X."/>
            <person name="Xiao G."/>
            <person name="Zheng P."/>
            <person name="Shang Y."/>
            <person name="Su Y."/>
            <person name="Zhang X."/>
            <person name="Liu X."/>
            <person name="Zhan S."/>
            <person name="St Leger R.J."/>
            <person name="Wang C."/>
        </authorList>
    </citation>
    <scope>NUCLEOTIDE SEQUENCE [LARGE SCALE GENOMIC DNA]</scope>
    <source>
        <strain evidence="4 5">ARSEF 977</strain>
    </source>
</reference>
<feature type="transmembrane region" description="Helical" evidence="2">
    <location>
        <begin position="58"/>
        <end position="79"/>
    </location>
</feature>
<evidence type="ECO:0000256" key="1">
    <source>
        <dbReference type="SAM" id="MobiDB-lite"/>
    </source>
</evidence>
<keyword evidence="2" id="KW-0472">Membrane</keyword>
<dbReference type="PANTHER" id="PTHR13847">
    <property type="entry name" value="SARCOSINE DEHYDROGENASE-RELATED"/>
    <property type="match status" value="1"/>
</dbReference>
<dbReference type="HOGENOM" id="CLU_022730_2_1_1"/>
<dbReference type="Gene3D" id="3.50.50.60">
    <property type="entry name" value="FAD/NAD(P)-binding domain"/>
    <property type="match status" value="1"/>
</dbReference>
<keyword evidence="2" id="KW-1133">Transmembrane helix</keyword>
<evidence type="ECO:0000259" key="3">
    <source>
        <dbReference type="Pfam" id="PF01266"/>
    </source>
</evidence>
<keyword evidence="2" id="KW-0812">Transmembrane</keyword>
<sequence>MSDTSAYGDGIRDDDTLVGDDNSSVRSFGSVSTVVSEGANPGPGLPDIDPNIPRRPDFVIIGSGMTAVGVALSFLQLMASKEKFPVVLVIEAGELCSGGTARNSGHIKFLPPMVFRFDGELQPEKVLDLQFEMEELYYDEEEFEIDRGAQRRLNELYPQKYRATILEGDEVPHYGPTILEGDEVPHEYERARGARTHTAGLVQLYHLVTSIWEDLCTQYANLRISTNNLVQNIALTTDSSHPYIVTCSRRTLQARHVVHATDSYATRLLPALDIGLRVGWVNGLLQRPGARFPKREGKHSWTLDFGNHYFTVIQLPDRNDEIGELLIERGWATSGGRNDRDEQETVNYLHHYMKKVFGPEWKEATMMSELRSKSVGITGDYLPFVGRIPREYANREVLRSDQAAVEAAVSEDDGLATPGEWISAGYNGQETAFALLSGHAVGIQIAGMEDDELEMVPGRPGGRLNDWFPKEELSLDGDRMVRANLGPLN</sequence>
<dbReference type="GO" id="GO:0005737">
    <property type="term" value="C:cytoplasm"/>
    <property type="evidence" value="ECO:0007669"/>
    <property type="project" value="TreeGrafter"/>
</dbReference>
<feature type="region of interest" description="Disordered" evidence="1">
    <location>
        <begin position="1"/>
        <end position="50"/>
    </location>
</feature>
<dbReference type="InterPro" id="IPR006076">
    <property type="entry name" value="FAD-dep_OxRdtase"/>
</dbReference>
<accession>A0A0B4H1G5</accession>
<organism evidence="4 5">
    <name type="scientific">Metarhizium guizhouense (strain ARSEF 977)</name>
    <dbReference type="NCBI Taxonomy" id="1276136"/>
    <lineage>
        <taxon>Eukaryota</taxon>
        <taxon>Fungi</taxon>
        <taxon>Dikarya</taxon>
        <taxon>Ascomycota</taxon>
        <taxon>Pezizomycotina</taxon>
        <taxon>Sordariomycetes</taxon>
        <taxon>Hypocreomycetidae</taxon>
        <taxon>Hypocreales</taxon>
        <taxon>Clavicipitaceae</taxon>
        <taxon>Metarhizium</taxon>
    </lineage>
</organism>
<feature type="compositionally biased region" description="Polar residues" evidence="1">
    <location>
        <begin position="21"/>
        <end position="35"/>
    </location>
</feature>
<dbReference type="EMBL" id="AZNH01000057">
    <property type="protein sequence ID" value="KID83571.1"/>
    <property type="molecule type" value="Genomic_DNA"/>
</dbReference>
<feature type="domain" description="FAD dependent oxidoreductase" evidence="3">
    <location>
        <begin position="57"/>
        <end position="440"/>
    </location>
</feature>
<proteinExistence type="predicted"/>
<dbReference type="Proteomes" id="UP000031192">
    <property type="component" value="Unassembled WGS sequence"/>
</dbReference>